<organism evidence="3 4">
    <name type="scientific">Sphingomonas panacisoli</name>
    <dbReference type="NCBI Taxonomy" id="1813879"/>
    <lineage>
        <taxon>Bacteria</taxon>
        <taxon>Pseudomonadati</taxon>
        <taxon>Pseudomonadota</taxon>
        <taxon>Alphaproteobacteria</taxon>
        <taxon>Sphingomonadales</taxon>
        <taxon>Sphingomonadaceae</taxon>
        <taxon>Sphingomonas</taxon>
    </lineage>
</organism>
<evidence type="ECO:0000259" key="2">
    <source>
        <dbReference type="Pfam" id="PF07786"/>
    </source>
</evidence>
<protein>
    <submittedName>
        <fullName evidence="3">DUF1624 domain-containing protein</fullName>
    </submittedName>
</protein>
<feature type="transmembrane region" description="Helical" evidence="1">
    <location>
        <begin position="224"/>
        <end position="243"/>
    </location>
</feature>
<dbReference type="RefSeq" id="WP_146572669.1">
    <property type="nucleotide sequence ID" value="NZ_CP042306.1"/>
</dbReference>
<gene>
    <name evidence="3" type="ORF">FPZ24_13060</name>
</gene>
<evidence type="ECO:0000256" key="1">
    <source>
        <dbReference type="SAM" id="Phobius"/>
    </source>
</evidence>
<reference evidence="3 4" key="1">
    <citation type="submission" date="2019-07" db="EMBL/GenBank/DDBJ databases">
        <title>Full genome sequence of Sphingomonas sp. 4R-6-7(HKS19).</title>
        <authorList>
            <person name="Im W.-T."/>
        </authorList>
    </citation>
    <scope>NUCLEOTIDE SEQUENCE [LARGE SCALE GENOMIC DNA]</scope>
    <source>
        <strain evidence="3 4">HKS19</strain>
    </source>
</reference>
<dbReference type="EMBL" id="CP042306">
    <property type="protein sequence ID" value="QDZ08291.1"/>
    <property type="molecule type" value="Genomic_DNA"/>
</dbReference>
<feature type="transmembrane region" description="Helical" evidence="1">
    <location>
        <begin position="284"/>
        <end position="311"/>
    </location>
</feature>
<feature type="transmembrane region" description="Helical" evidence="1">
    <location>
        <begin position="249"/>
        <end position="272"/>
    </location>
</feature>
<feature type="transmembrane region" description="Helical" evidence="1">
    <location>
        <begin position="137"/>
        <end position="157"/>
    </location>
</feature>
<proteinExistence type="predicted"/>
<sequence>MTTGPARTRDTALDALRGVAIIGMVLANLQGSENDAFPWIVHAVWNGLTVADLVFPMFLLAVGLSLPLAQDRREPRIGIGRIVRRAVLLWLIGFGIALIVHPSIYRADMRFTGVLQRIGVVYLVCALTVRSTRSWKVPAIAAVVLLALHGALLLSPAPGEVAASMEPGQGMSGWLDRAILGGTRMYGVTFDPEGPLGTLSSIATAMIGVAMQRLALNADRPMRVWLAGAILTGAVGIATIMLWPVNKALWTPSFALINAGIGLALLTTLKAAWSRIGTWMPVRLIAILGGAALTLYVVHDFVTIALIQHFGTWTLGGEMYGSIKRTGMPPGSASMLYAVLAGMLSIAITLRLIRRGWTLRV</sequence>
<dbReference type="Pfam" id="PF07786">
    <property type="entry name" value="HGSNAT_cat"/>
    <property type="match status" value="1"/>
</dbReference>
<evidence type="ECO:0000313" key="4">
    <source>
        <dbReference type="Proteomes" id="UP000315673"/>
    </source>
</evidence>
<dbReference type="KEGG" id="spai:FPZ24_13060"/>
<keyword evidence="4" id="KW-1185">Reference proteome</keyword>
<feature type="transmembrane region" description="Helical" evidence="1">
    <location>
        <begin position="12"/>
        <end position="31"/>
    </location>
</feature>
<name>A0A5B8LJL0_9SPHN</name>
<keyword evidence="1" id="KW-0472">Membrane</keyword>
<feature type="transmembrane region" description="Helical" evidence="1">
    <location>
        <begin position="43"/>
        <end position="66"/>
    </location>
</feature>
<dbReference type="PANTHER" id="PTHR31061:SF24">
    <property type="entry name" value="LD22376P"/>
    <property type="match status" value="1"/>
</dbReference>
<feature type="transmembrane region" description="Helical" evidence="1">
    <location>
        <begin position="111"/>
        <end position="130"/>
    </location>
</feature>
<accession>A0A5B8LJL0</accession>
<keyword evidence="1" id="KW-1133">Transmembrane helix</keyword>
<dbReference type="AlphaFoldDB" id="A0A5B8LJL0"/>
<keyword evidence="1" id="KW-0812">Transmembrane</keyword>
<dbReference type="InterPro" id="IPR012429">
    <property type="entry name" value="HGSNAT_cat"/>
</dbReference>
<feature type="transmembrane region" description="Helical" evidence="1">
    <location>
        <begin position="194"/>
        <end position="212"/>
    </location>
</feature>
<dbReference type="OrthoDB" id="9788724at2"/>
<feature type="domain" description="Heparan-alpha-glucosaminide N-acetyltransferase catalytic" evidence="2">
    <location>
        <begin position="9"/>
        <end position="146"/>
    </location>
</feature>
<dbReference type="PANTHER" id="PTHR31061">
    <property type="entry name" value="LD22376P"/>
    <property type="match status" value="1"/>
</dbReference>
<evidence type="ECO:0000313" key="3">
    <source>
        <dbReference type="EMBL" id="QDZ08291.1"/>
    </source>
</evidence>
<feature type="transmembrane region" description="Helical" evidence="1">
    <location>
        <begin position="87"/>
        <end position="105"/>
    </location>
</feature>
<feature type="transmembrane region" description="Helical" evidence="1">
    <location>
        <begin position="331"/>
        <end position="353"/>
    </location>
</feature>
<dbReference type="Proteomes" id="UP000315673">
    <property type="component" value="Chromosome"/>
</dbReference>